<dbReference type="PANTHER" id="PTHR30461:SF2">
    <property type="entry name" value="SERINE RECOMBINASE PINE-RELATED"/>
    <property type="match status" value="1"/>
</dbReference>
<dbReference type="Pfam" id="PF13408">
    <property type="entry name" value="Zn_ribbon_recom"/>
    <property type="match status" value="1"/>
</dbReference>
<sequence length="278" mass="32064">MNQILRNEKYIGDALLQKTYTTDFLTKTRVKNHGVVPQYYVENSHEAIIPREIFMQVQEELIRRRIVHTSPNGKKRTYSSNHCFSQMIVCGTCGEVFRRVHWNNRGKKSVVWRCVSRLENTGLFCEARTVQESSLVQILIKAINETLGETDTFLSILENNIVTVINQDNNQALADIDKRLGELQAELLKLASTKSDYEDVADEIHSLREQKQKVQVDSASKDEIKKRIVDMSAFLNQQPTSIAKYDETLVRRLIEKVTIHEDKFTVEFKSGLTVDIEE</sequence>
<evidence type="ECO:0000259" key="5">
    <source>
        <dbReference type="Pfam" id="PF13408"/>
    </source>
</evidence>
<organism evidence="6 7">
    <name type="scientific">Proteiniclasticum sediminis</name>
    <dbReference type="NCBI Taxonomy" id="2804028"/>
    <lineage>
        <taxon>Bacteria</taxon>
        <taxon>Bacillati</taxon>
        <taxon>Bacillota</taxon>
        <taxon>Clostridia</taxon>
        <taxon>Eubacteriales</taxon>
        <taxon>Clostridiaceae</taxon>
        <taxon>Proteiniclasticum</taxon>
    </lineage>
</organism>
<dbReference type="Proteomes" id="UP000675379">
    <property type="component" value="Unassembled WGS sequence"/>
</dbReference>
<name>A0A941CQY6_9CLOT</name>
<dbReference type="Pfam" id="PF07508">
    <property type="entry name" value="Recombinase"/>
    <property type="match status" value="1"/>
</dbReference>
<dbReference type="AlphaFoldDB" id="A0A941CQY6"/>
<dbReference type="RefSeq" id="WP_211802703.1">
    <property type="nucleotide sequence ID" value="NZ_JAGSCS010000025.1"/>
</dbReference>
<dbReference type="InterPro" id="IPR050639">
    <property type="entry name" value="SSR_resolvase"/>
</dbReference>
<evidence type="ECO:0000313" key="6">
    <source>
        <dbReference type="EMBL" id="MBR0577280.1"/>
    </source>
</evidence>
<evidence type="ECO:0000313" key="7">
    <source>
        <dbReference type="Proteomes" id="UP000675379"/>
    </source>
</evidence>
<dbReference type="InterPro" id="IPR025827">
    <property type="entry name" value="Zn_ribbon_recom_dom"/>
</dbReference>
<dbReference type="Gene3D" id="3.90.1750.20">
    <property type="entry name" value="Putative Large Serine Recombinase, Chain B, Domain 2"/>
    <property type="match status" value="1"/>
</dbReference>
<comment type="caution">
    <text evidence="6">The sequence shown here is derived from an EMBL/GenBank/DDBJ whole genome shotgun (WGS) entry which is preliminary data.</text>
</comment>
<dbReference type="GO" id="GO:0000150">
    <property type="term" value="F:DNA strand exchange activity"/>
    <property type="evidence" value="ECO:0007669"/>
    <property type="project" value="InterPro"/>
</dbReference>
<evidence type="ECO:0000259" key="4">
    <source>
        <dbReference type="Pfam" id="PF07508"/>
    </source>
</evidence>
<proteinExistence type="predicted"/>
<reference evidence="6" key="1">
    <citation type="submission" date="2021-04" db="EMBL/GenBank/DDBJ databases">
        <title>Proteiniclasticum sedimins sp. nov., an obligate anaerobic bacterium isolated from anaerobic sludge.</title>
        <authorList>
            <person name="Liu J."/>
        </authorList>
    </citation>
    <scope>NUCLEOTIDE SEQUENCE</scope>
    <source>
        <strain evidence="6">BAD-10</strain>
    </source>
</reference>
<keyword evidence="2" id="KW-0233">DNA recombination</keyword>
<keyword evidence="1" id="KW-0238">DNA-binding</keyword>
<accession>A0A941CQY6</accession>
<feature type="domain" description="Recombinase zinc beta ribbon" evidence="5">
    <location>
        <begin position="84"/>
        <end position="144"/>
    </location>
</feature>
<dbReference type="InterPro" id="IPR011109">
    <property type="entry name" value="DNA_bind_recombinase_dom"/>
</dbReference>
<gene>
    <name evidence="6" type="ORF">KCG48_13245</name>
</gene>
<dbReference type="PANTHER" id="PTHR30461">
    <property type="entry name" value="DNA-INVERTASE FROM LAMBDOID PROPHAGE"/>
    <property type="match status" value="1"/>
</dbReference>
<keyword evidence="7" id="KW-1185">Reference proteome</keyword>
<feature type="domain" description="Recombinase" evidence="4">
    <location>
        <begin position="2"/>
        <end position="61"/>
    </location>
</feature>
<evidence type="ECO:0000256" key="2">
    <source>
        <dbReference type="ARBA" id="ARBA00023172"/>
    </source>
</evidence>
<protein>
    <submittedName>
        <fullName evidence="6">Recombinase zinc beta ribbon domain-containing protein</fullName>
    </submittedName>
</protein>
<dbReference type="EMBL" id="JAGSCS010000025">
    <property type="protein sequence ID" value="MBR0577280.1"/>
    <property type="molecule type" value="Genomic_DNA"/>
</dbReference>
<dbReference type="InterPro" id="IPR038109">
    <property type="entry name" value="DNA_bind_recomb_sf"/>
</dbReference>
<feature type="coiled-coil region" evidence="3">
    <location>
        <begin position="166"/>
        <end position="217"/>
    </location>
</feature>
<evidence type="ECO:0000256" key="3">
    <source>
        <dbReference type="SAM" id="Coils"/>
    </source>
</evidence>
<keyword evidence="3" id="KW-0175">Coiled coil</keyword>
<dbReference type="GO" id="GO:0003677">
    <property type="term" value="F:DNA binding"/>
    <property type="evidence" value="ECO:0007669"/>
    <property type="project" value="UniProtKB-KW"/>
</dbReference>
<evidence type="ECO:0000256" key="1">
    <source>
        <dbReference type="ARBA" id="ARBA00023125"/>
    </source>
</evidence>